<dbReference type="InterPro" id="IPR034074">
    <property type="entry name" value="Y4bN_pept_dom"/>
</dbReference>
<evidence type="ECO:0000259" key="1">
    <source>
        <dbReference type="Pfam" id="PF00082"/>
    </source>
</evidence>
<dbReference type="InterPro" id="IPR036852">
    <property type="entry name" value="Peptidase_S8/S53_dom_sf"/>
</dbReference>
<keyword evidence="3" id="KW-1185">Reference proteome</keyword>
<evidence type="ECO:0000313" key="3">
    <source>
        <dbReference type="Proteomes" id="UP001595956"/>
    </source>
</evidence>
<accession>A0ABW0N8S0</accession>
<proteinExistence type="predicted"/>
<gene>
    <name evidence="2" type="ORF">ACFPKY_19685</name>
</gene>
<dbReference type="EMBL" id="JBHSMD010000010">
    <property type="protein sequence ID" value="MFC5495339.1"/>
    <property type="molecule type" value="Genomic_DNA"/>
</dbReference>
<comment type="caution">
    <text evidence="2">The sequence shown here is derived from an EMBL/GenBank/DDBJ whole genome shotgun (WGS) entry which is preliminary data.</text>
</comment>
<name>A0ABW0N8S0_9ACTN</name>
<sequence length="829" mass="91679">MEHRSHGLALRGELEEVLDETDERRSALVDIEELRALGTIIVLEGADGAFPLQLDPLTRLNRSRKVARRPQWLLLSVQPVDGDQPERAMVWVSDEFRARFLKIFEDYLTEVSTRGDEATWDTPDGNPKHRALVANIAHIRRALLRDLWTSEGEPPEAGVHWWELWLDTGQAHAETIDGFVSTYQLRSLPRTLTFRDRHVVWVEATWDQLEVLPFTSVPIAEVRRPGFIDTIEDLPPDEQGEYVADLAERLVPAPDHAPAVCHLDTGVFRPHVLLEGSLAPTDQHTVVGESGNDNHGHGTSMAGLALFGDELDDHLVSTATIELEHRLESVKLVPDANQEPHDPRDYGTATIEAVALPEIIHPRRRVFCLPVSTEPDRPGEPTLWSASVDALAAGTDVARDGDDLALLTAPDPESARVILVAAGNVTSYQTDHHTESDTTPVADPAQAWNAITVGAFTNLTDTSADPSYHGWTAQAGEGELSPHSRTSLLFNHRRWPIKPDICMEGGNVLTDGSNGFEDKHPLLSLRSTGIVNDLALTAANATSAATAQAARLAARTIARYPDYWPETVRGLLTHSAEWTLAMQAELDGAAGKTGRLQLLRRYGWGVPDEEALLTSASSAVTLIVQDRFVPFEGDELRMRQFRLHELPWPVEVLEGLGAAEVRMRITLSYYVEPSASRRGWRQRYSYASHALRFDLQAPLETSAEFVNRVNRDAQSAEDGTTSSAAGAAQRWFIGAQQRHYGSLHQDEWHGTGAELAASSRIAVYPVGGWWKNNRRKDRTDLPIRYSLIVSLRTDETAIDLYTPIATELGVPVTATVETPVPIAVEIETE</sequence>
<organism evidence="2 3">
    <name type="scientific">Nocardioides caricicola</name>
    <dbReference type="NCBI Taxonomy" id="634770"/>
    <lineage>
        <taxon>Bacteria</taxon>
        <taxon>Bacillati</taxon>
        <taxon>Actinomycetota</taxon>
        <taxon>Actinomycetes</taxon>
        <taxon>Propionibacteriales</taxon>
        <taxon>Nocardioidaceae</taxon>
        <taxon>Nocardioides</taxon>
    </lineage>
</organism>
<dbReference type="CDD" id="cd04847">
    <property type="entry name" value="Peptidases_S8_Subtilisin_like_2"/>
    <property type="match status" value="1"/>
</dbReference>
<dbReference type="Gene3D" id="3.40.50.200">
    <property type="entry name" value="Peptidase S8/S53 domain"/>
    <property type="match status" value="1"/>
</dbReference>
<dbReference type="InterPro" id="IPR000209">
    <property type="entry name" value="Peptidase_S8/S53_dom"/>
</dbReference>
<evidence type="ECO:0000313" key="2">
    <source>
        <dbReference type="EMBL" id="MFC5495339.1"/>
    </source>
</evidence>
<dbReference type="Pfam" id="PF00082">
    <property type="entry name" value="Peptidase_S8"/>
    <property type="match status" value="1"/>
</dbReference>
<dbReference type="RefSeq" id="WP_345181891.1">
    <property type="nucleotide sequence ID" value="NZ_BAABFQ010000009.1"/>
</dbReference>
<feature type="domain" description="Peptidase S8/S53" evidence="1">
    <location>
        <begin position="257"/>
        <end position="605"/>
    </location>
</feature>
<dbReference type="Proteomes" id="UP001595956">
    <property type="component" value="Unassembled WGS sequence"/>
</dbReference>
<dbReference type="SUPFAM" id="SSF52743">
    <property type="entry name" value="Subtilisin-like"/>
    <property type="match status" value="1"/>
</dbReference>
<protein>
    <submittedName>
        <fullName evidence="2">S8 family peptidase</fullName>
    </submittedName>
</protein>
<reference evidence="3" key="1">
    <citation type="journal article" date="2019" name="Int. J. Syst. Evol. Microbiol.">
        <title>The Global Catalogue of Microorganisms (GCM) 10K type strain sequencing project: providing services to taxonomists for standard genome sequencing and annotation.</title>
        <authorList>
            <consortium name="The Broad Institute Genomics Platform"/>
            <consortium name="The Broad Institute Genome Sequencing Center for Infectious Disease"/>
            <person name="Wu L."/>
            <person name="Ma J."/>
        </authorList>
    </citation>
    <scope>NUCLEOTIDE SEQUENCE [LARGE SCALE GENOMIC DNA]</scope>
    <source>
        <strain evidence="3">KACC 13778</strain>
    </source>
</reference>